<comment type="function">
    <text evidence="5">Catalyzes the first step in the D-alanylation of lipoteichoic acid (LTA), the activation of D-alanine and its transfer onto the D-alanyl carrier protein (Dcp) DltC. In an ATP-dependent two-step reaction, forms a high energy D-alanyl-AMP intermediate, followed by transfer of the D-alanyl residue as a thiol ester to the phosphopantheinyl prosthetic group of the Dcp. D-alanylation of LTA plays an important role in modulating the properties of the cell wall in Gram-positive bacteria, influencing the net charge of the cell wall.</text>
</comment>
<dbReference type="PANTHER" id="PTHR45398:SF1">
    <property type="entry name" value="ENZYME, PUTATIVE (JCVI)-RELATED"/>
    <property type="match status" value="1"/>
</dbReference>
<proteinExistence type="inferred from homology"/>
<keyword evidence="1 5" id="KW-0963">Cytoplasm</keyword>
<keyword evidence="3 5" id="KW-0547">Nucleotide-binding</keyword>
<dbReference type="NCBIfam" id="TIGR01733">
    <property type="entry name" value="AA-adenyl-dom"/>
    <property type="match status" value="1"/>
</dbReference>
<dbReference type="Proteomes" id="UP000094580">
    <property type="component" value="Unassembled WGS sequence"/>
</dbReference>
<keyword evidence="2 5" id="KW-0436">Ligase</keyword>
<feature type="domain" description="AMP-dependent synthetase/ligase" evidence="6">
    <location>
        <begin position="11"/>
        <end position="360"/>
    </location>
</feature>
<feature type="binding site" evidence="5">
    <location>
        <begin position="394"/>
        <end position="397"/>
    </location>
    <ligand>
        <name>ATP</name>
        <dbReference type="ChEBI" id="CHEBI:30616"/>
    </ligand>
</feature>
<dbReference type="InterPro" id="IPR025110">
    <property type="entry name" value="AMP-bd_C"/>
</dbReference>
<dbReference type="EMBL" id="MDKC01000034">
    <property type="protein sequence ID" value="ODG90417.1"/>
    <property type="molecule type" value="Genomic_DNA"/>
</dbReference>
<dbReference type="Gene3D" id="3.40.50.12780">
    <property type="entry name" value="N-terminal domain of ligase-like"/>
    <property type="match status" value="1"/>
</dbReference>
<dbReference type="Pfam" id="PF00501">
    <property type="entry name" value="AMP-binding"/>
    <property type="match status" value="1"/>
</dbReference>
<feature type="domain" description="AMP-binding enzyme C-terminal" evidence="7">
    <location>
        <begin position="414"/>
        <end position="492"/>
    </location>
</feature>
<dbReference type="EC" id="6.2.1.54" evidence="5"/>
<dbReference type="InterPro" id="IPR044507">
    <property type="entry name" value="DltA-like"/>
</dbReference>
<evidence type="ECO:0000313" key="8">
    <source>
        <dbReference type="EMBL" id="ODG90417.1"/>
    </source>
</evidence>
<dbReference type="InterPro" id="IPR010072">
    <property type="entry name" value="DltA"/>
</dbReference>
<comment type="catalytic activity">
    <reaction evidence="5">
        <text>holo-[D-alanyl-carrier protein] + D-alanine + ATP = D-alanyl-[D-alanyl-carrier protein] + AMP + diphosphate</text>
        <dbReference type="Rhea" id="RHEA:55132"/>
        <dbReference type="Rhea" id="RHEA-COMP:14102"/>
        <dbReference type="Rhea" id="RHEA-COMP:14103"/>
        <dbReference type="ChEBI" id="CHEBI:30616"/>
        <dbReference type="ChEBI" id="CHEBI:33019"/>
        <dbReference type="ChEBI" id="CHEBI:57416"/>
        <dbReference type="ChEBI" id="CHEBI:64479"/>
        <dbReference type="ChEBI" id="CHEBI:138620"/>
        <dbReference type="ChEBI" id="CHEBI:456215"/>
        <dbReference type="EC" id="6.2.1.54"/>
    </reaction>
</comment>
<comment type="subcellular location">
    <subcellularLocation>
        <location evidence="5">Cytoplasm</location>
    </subcellularLocation>
</comment>
<keyword evidence="4 5" id="KW-0067">ATP-binding</keyword>
<dbReference type="RefSeq" id="WP_069034837.1">
    <property type="nucleotide sequence ID" value="NZ_MDKC01000034.1"/>
</dbReference>
<dbReference type="InterPro" id="IPR010071">
    <property type="entry name" value="AA_adenyl_dom"/>
</dbReference>
<name>A0ABX2ZPK6_9BACI</name>
<evidence type="ECO:0000313" key="9">
    <source>
        <dbReference type="Proteomes" id="UP000094580"/>
    </source>
</evidence>
<dbReference type="CDD" id="cd05945">
    <property type="entry name" value="DltA"/>
    <property type="match status" value="1"/>
</dbReference>
<dbReference type="SUPFAM" id="SSF56801">
    <property type="entry name" value="Acetyl-CoA synthetase-like"/>
    <property type="match status" value="1"/>
</dbReference>
<feature type="binding site" evidence="5">
    <location>
        <begin position="292"/>
        <end position="297"/>
    </location>
    <ligand>
        <name>ATP</name>
        <dbReference type="ChEBI" id="CHEBI:30616"/>
    </ligand>
</feature>
<dbReference type="PANTHER" id="PTHR45398">
    <property type="match status" value="1"/>
</dbReference>
<organism evidence="8 9">
    <name type="scientific">Gottfriedia luciferensis</name>
    <dbReference type="NCBI Taxonomy" id="178774"/>
    <lineage>
        <taxon>Bacteria</taxon>
        <taxon>Bacillati</taxon>
        <taxon>Bacillota</taxon>
        <taxon>Bacilli</taxon>
        <taxon>Bacillales</taxon>
        <taxon>Bacillaceae</taxon>
        <taxon>Gottfriedia</taxon>
    </lineage>
</organism>
<dbReference type="InterPro" id="IPR020845">
    <property type="entry name" value="AMP-binding_CS"/>
</dbReference>
<dbReference type="PROSITE" id="PS00455">
    <property type="entry name" value="AMP_BINDING"/>
    <property type="match status" value="1"/>
</dbReference>
<accession>A0ABX2ZPK6</accession>
<evidence type="ECO:0000256" key="2">
    <source>
        <dbReference type="ARBA" id="ARBA00022598"/>
    </source>
</evidence>
<feature type="binding site" evidence="5">
    <location>
        <position position="301"/>
    </location>
    <ligand>
        <name>D-alanine</name>
        <dbReference type="ChEBI" id="CHEBI:57416"/>
    </ligand>
</feature>
<feature type="binding site" evidence="5">
    <location>
        <position position="383"/>
    </location>
    <ligand>
        <name>ATP</name>
        <dbReference type="ChEBI" id="CHEBI:30616"/>
    </ligand>
</feature>
<comment type="similarity">
    <text evidence="5">Belongs to the ATP-dependent AMP-binding enzyme family. DltA subfamily.</text>
</comment>
<dbReference type="GO" id="GO:0016874">
    <property type="term" value="F:ligase activity"/>
    <property type="evidence" value="ECO:0007669"/>
    <property type="project" value="UniProtKB-KW"/>
</dbReference>
<dbReference type="InterPro" id="IPR000873">
    <property type="entry name" value="AMP-dep_synth/lig_dom"/>
</dbReference>
<evidence type="ECO:0000256" key="4">
    <source>
        <dbReference type="ARBA" id="ARBA00022840"/>
    </source>
</evidence>
<feature type="binding site" evidence="5">
    <location>
        <position position="197"/>
    </location>
    <ligand>
        <name>D-alanine</name>
        <dbReference type="ChEBI" id="CHEBI:57416"/>
    </ligand>
</feature>
<feature type="binding site" evidence="5">
    <location>
        <begin position="152"/>
        <end position="153"/>
    </location>
    <ligand>
        <name>ATP</name>
        <dbReference type="ChEBI" id="CHEBI:30616"/>
    </ligand>
</feature>
<evidence type="ECO:0000256" key="3">
    <source>
        <dbReference type="ARBA" id="ARBA00022741"/>
    </source>
</evidence>
<reference evidence="8 9" key="1">
    <citation type="submission" date="2016-07" db="EMBL/GenBank/DDBJ databases">
        <authorList>
            <person name="Townsley L."/>
            <person name="Shank E.A."/>
        </authorList>
    </citation>
    <scope>NUCLEOTIDE SEQUENCE [LARGE SCALE GENOMIC DNA]</scope>
    <source>
        <strain evidence="8 9">CH01</strain>
    </source>
</reference>
<sequence>MKSIIEQIDYWAINTPNAVAFQNSDYSLTYKTLKQQSDAIASWMIKNNFTNKPIIVYGHMQTEMISIFLGSVKAGCAYIPVDESIPFERLKKMITNSGATLLITPKDITLEFESIKIINFGELQEIIDSTDLVNSLTDFNVKDEDTFYIIYTSGSTGDPKGVQITEKNLRSFTDWILKDFNIHNGQRFLNQAPFSFDLSVMDLYPSLLSGGTLIAVEKSLVERPKVLFDYLMESDIEVWTSTPSFIEMCMMNPNFSESLLPSLKTFLFCGEVLSNNSAKQLLSRFPKAEIYNTYGPTEATVAVTFVQITEEIINQYSPLPIGTPKDDTIIYIMDELGNPLPDGETGEIIIAGPSVSKGYLNNQLKTDAAYYQINDMRAYKTGDSGYFNQGLLFYKGRIDFQVKLHGYRIEIEDIENNIRRLPLVHSAVILPEMKDGKCIDLHCLVVVKEHDFEKEYHLTRFLKQELNKYMPTYMIPRKFSFLQSLPMTTNGKVDRKKLLEHADQ</sequence>
<keyword evidence="9" id="KW-1185">Reference proteome</keyword>
<evidence type="ECO:0000259" key="6">
    <source>
        <dbReference type="Pfam" id="PF00501"/>
    </source>
</evidence>
<dbReference type="HAMAP" id="MF_00593">
    <property type="entry name" value="DltA"/>
    <property type="match status" value="1"/>
</dbReference>
<evidence type="ECO:0000256" key="5">
    <source>
        <dbReference type="HAMAP-Rule" id="MF_00593"/>
    </source>
</evidence>
<dbReference type="InterPro" id="IPR045851">
    <property type="entry name" value="AMP-bd_C_sf"/>
</dbReference>
<feature type="binding site" evidence="5">
    <location>
        <position position="492"/>
    </location>
    <ligand>
        <name>D-alanine</name>
        <dbReference type="ChEBI" id="CHEBI:57416"/>
    </ligand>
</feature>
<comment type="pathway">
    <text evidence="5">Cell wall biogenesis; lipoteichoic acid biosynthesis.</text>
</comment>
<protein>
    <recommendedName>
        <fullName evidence="5">D-alanine--D-alanyl carrier protein ligase</fullName>
        <shortName evidence="5">DCL</shortName>
        <ecNumber evidence="5">6.2.1.54</ecNumber>
    </recommendedName>
    <alternativeName>
        <fullName evidence="5">D-alanine--poly(phosphoribitol) ligase subunit 1</fullName>
    </alternativeName>
    <alternativeName>
        <fullName evidence="5">D-alanine-activating enzyme</fullName>
        <shortName evidence="5">DAE</shortName>
    </alternativeName>
</protein>
<comment type="caution">
    <text evidence="8">The sequence shown here is derived from an EMBL/GenBank/DDBJ whole genome shotgun (WGS) entry which is preliminary data.</text>
</comment>
<dbReference type="NCBIfam" id="TIGR01734">
    <property type="entry name" value="D-ala-DACP-lig"/>
    <property type="match status" value="1"/>
</dbReference>
<evidence type="ECO:0000256" key="1">
    <source>
        <dbReference type="ARBA" id="ARBA00022490"/>
    </source>
</evidence>
<gene>
    <name evidence="5" type="primary">dltA</name>
    <name evidence="8" type="ORF">BED47_11090</name>
</gene>
<dbReference type="NCBIfam" id="NF003417">
    <property type="entry name" value="PRK04813.1"/>
    <property type="match status" value="1"/>
</dbReference>
<feature type="binding site" evidence="5">
    <location>
        <position position="492"/>
    </location>
    <ligand>
        <name>ATP</name>
        <dbReference type="ChEBI" id="CHEBI:30616"/>
    </ligand>
</feature>
<dbReference type="Gene3D" id="3.30.300.30">
    <property type="match status" value="1"/>
</dbReference>
<evidence type="ECO:0000259" key="7">
    <source>
        <dbReference type="Pfam" id="PF13193"/>
    </source>
</evidence>
<dbReference type="Pfam" id="PF13193">
    <property type="entry name" value="AMP-binding_C"/>
    <property type="match status" value="1"/>
</dbReference>
<dbReference type="InterPro" id="IPR042099">
    <property type="entry name" value="ANL_N_sf"/>
</dbReference>